<comment type="caution">
    <text evidence="1">The sequence shown here is derived from an EMBL/GenBank/DDBJ whole genome shotgun (WGS) entry which is preliminary data.</text>
</comment>
<proteinExistence type="predicted"/>
<dbReference type="Proteomes" id="UP000663866">
    <property type="component" value="Unassembled WGS sequence"/>
</dbReference>
<dbReference type="Gene3D" id="3.80.10.10">
    <property type="entry name" value="Ribonuclease Inhibitor"/>
    <property type="match status" value="1"/>
</dbReference>
<keyword evidence="2" id="KW-1185">Reference proteome</keyword>
<evidence type="ECO:0000313" key="2">
    <source>
        <dbReference type="Proteomes" id="UP000663866"/>
    </source>
</evidence>
<reference evidence="1" key="1">
    <citation type="submission" date="2021-02" db="EMBL/GenBank/DDBJ databases">
        <authorList>
            <person name="Nowell W R."/>
        </authorList>
    </citation>
    <scope>NUCLEOTIDE SEQUENCE</scope>
</reference>
<dbReference type="EMBL" id="CAJOBG010059456">
    <property type="protein sequence ID" value="CAF4541274.1"/>
    <property type="molecule type" value="Genomic_DNA"/>
</dbReference>
<dbReference type="SUPFAM" id="SSF52047">
    <property type="entry name" value="RNI-like"/>
    <property type="match status" value="1"/>
</dbReference>
<sequence>MPKLTYLAVPNCDGFTDQVLNQLIDQGKLSNIRAIDLSNTVNLTFETVFILLKRHGRQLRGLSFAGNPKITEQFWINAIKSLKNI</sequence>
<evidence type="ECO:0000313" key="1">
    <source>
        <dbReference type="EMBL" id="CAF4541274.1"/>
    </source>
</evidence>
<feature type="non-terminal residue" evidence="1">
    <location>
        <position position="1"/>
    </location>
</feature>
<gene>
    <name evidence="1" type="ORF">OVN521_LOCUS42778</name>
</gene>
<organism evidence="1 2">
    <name type="scientific">Rotaria magnacalcarata</name>
    <dbReference type="NCBI Taxonomy" id="392030"/>
    <lineage>
        <taxon>Eukaryota</taxon>
        <taxon>Metazoa</taxon>
        <taxon>Spiralia</taxon>
        <taxon>Gnathifera</taxon>
        <taxon>Rotifera</taxon>
        <taxon>Eurotatoria</taxon>
        <taxon>Bdelloidea</taxon>
        <taxon>Philodinida</taxon>
        <taxon>Philodinidae</taxon>
        <taxon>Rotaria</taxon>
    </lineage>
</organism>
<dbReference type="AlphaFoldDB" id="A0A820Y126"/>
<protein>
    <submittedName>
        <fullName evidence="1">Uncharacterized protein</fullName>
    </submittedName>
</protein>
<accession>A0A820Y126</accession>
<dbReference type="InterPro" id="IPR032675">
    <property type="entry name" value="LRR_dom_sf"/>
</dbReference>
<name>A0A820Y126_9BILA</name>